<gene>
    <name evidence="12" type="ORF">TrLO_g14516</name>
</gene>
<evidence type="ECO:0000313" key="13">
    <source>
        <dbReference type="Proteomes" id="UP001165122"/>
    </source>
</evidence>
<sequence>MGQKCTSPAAAMTSDGIDEIADTSHHKTSRSNYVWIRNEPLSSTYSISRQIGLGSMGEVSVVQKKTDSGSLRNLSQKDTSIVRTMSGTFGTAPPNVPPSSPTPPPPPTSPTSPISPNGSTRQYACKTVAMLRMDSSQITEFKNEIEILRDLDHPSIVQLYECFVSGHKIYLIMDLCGGGDIGERNLNEIQGGEVMRQMFEALQYLHLRNVAHRDLKLENVMFVNSYSLQIKLIDFGLSERYVKETKMKKACGTIYTASPEVLTGNTYTTQTDVWSAGVCLWCLLVNDVPFLKEMEDLQDQEKVEKLKKARYTFKDEKWKMVSKHGRELISYCLRAHPGSRYTSKECLSHINKVWLPSLQPQSSSPKKPQAKPTGRKRINSVMLRSFENFSTSSALKKKILMTMAYTMDKAGLDDLNATFSDIDVNNEGTISVQELRDAIRDKRTNMEDTEIENLFRGLDYDHSGQIHYKEFLAAAIESQNMITTERLLETFDRMDEDNSGTISRENLRNMLGKDWDGSIEEEMFQGKDSIDFDTFLKVVHTDSGSGVKEE</sequence>
<dbReference type="GO" id="GO:0005524">
    <property type="term" value="F:ATP binding"/>
    <property type="evidence" value="ECO:0007669"/>
    <property type="project" value="UniProtKB-KW"/>
</dbReference>
<comment type="caution">
    <text evidence="12">The sequence shown here is derived from an EMBL/GenBank/DDBJ whole genome shotgun (WGS) entry which is preliminary data.</text>
</comment>
<evidence type="ECO:0000259" key="11">
    <source>
        <dbReference type="PROSITE" id="PS50222"/>
    </source>
</evidence>
<evidence type="ECO:0000259" key="10">
    <source>
        <dbReference type="PROSITE" id="PS50011"/>
    </source>
</evidence>
<keyword evidence="2" id="KW-0723">Serine/threonine-protein kinase</keyword>
<feature type="domain" description="EF-hand" evidence="11">
    <location>
        <begin position="446"/>
        <end position="481"/>
    </location>
</feature>
<evidence type="ECO:0000256" key="5">
    <source>
        <dbReference type="ARBA" id="ARBA00022777"/>
    </source>
</evidence>
<keyword evidence="13" id="KW-1185">Reference proteome</keyword>
<dbReference type="GO" id="GO:0005509">
    <property type="term" value="F:calcium ion binding"/>
    <property type="evidence" value="ECO:0007669"/>
    <property type="project" value="InterPro"/>
</dbReference>
<feature type="domain" description="Protein kinase" evidence="10">
    <location>
        <begin position="45"/>
        <end position="355"/>
    </location>
</feature>
<keyword evidence="5" id="KW-0418">Kinase</keyword>
<dbReference type="InterPro" id="IPR000719">
    <property type="entry name" value="Prot_kinase_dom"/>
</dbReference>
<dbReference type="Pfam" id="PF13202">
    <property type="entry name" value="EF-hand_5"/>
    <property type="match status" value="1"/>
</dbReference>
<dbReference type="Pfam" id="PF00069">
    <property type="entry name" value="Pkinase"/>
    <property type="match status" value="1"/>
</dbReference>
<dbReference type="InterPro" id="IPR050205">
    <property type="entry name" value="CDPK_Ser/Thr_kinases"/>
</dbReference>
<dbReference type="Gene3D" id="1.10.510.10">
    <property type="entry name" value="Transferase(Phosphotransferase) domain 1"/>
    <property type="match status" value="1"/>
</dbReference>
<dbReference type="InterPro" id="IPR002048">
    <property type="entry name" value="EF_hand_dom"/>
</dbReference>
<evidence type="ECO:0000256" key="9">
    <source>
        <dbReference type="SAM" id="MobiDB-lite"/>
    </source>
</evidence>
<keyword evidence="6" id="KW-0106">Calcium</keyword>
<feature type="domain" description="EF-hand" evidence="11">
    <location>
        <begin position="482"/>
        <end position="517"/>
    </location>
</feature>
<dbReference type="Gene3D" id="3.30.200.20">
    <property type="entry name" value="Phosphorylase Kinase, domain 1"/>
    <property type="match status" value="1"/>
</dbReference>
<dbReference type="PROSITE" id="PS00108">
    <property type="entry name" value="PROTEIN_KINASE_ST"/>
    <property type="match status" value="1"/>
</dbReference>
<dbReference type="CDD" id="cd00051">
    <property type="entry name" value="EFh"/>
    <property type="match status" value="1"/>
</dbReference>
<protein>
    <recommendedName>
        <fullName evidence="14">Calmodulin</fullName>
    </recommendedName>
</protein>
<dbReference type="SUPFAM" id="SSF47473">
    <property type="entry name" value="EF-hand"/>
    <property type="match status" value="1"/>
</dbReference>
<dbReference type="InterPro" id="IPR011009">
    <property type="entry name" value="Kinase-like_dom_sf"/>
</dbReference>
<evidence type="ECO:0000256" key="6">
    <source>
        <dbReference type="ARBA" id="ARBA00022837"/>
    </source>
</evidence>
<evidence type="ECO:0000313" key="12">
    <source>
        <dbReference type="EMBL" id="GMH73683.1"/>
    </source>
</evidence>
<dbReference type="SMART" id="SM00054">
    <property type="entry name" value="EFh"/>
    <property type="match status" value="3"/>
</dbReference>
<evidence type="ECO:0000256" key="2">
    <source>
        <dbReference type="ARBA" id="ARBA00022527"/>
    </source>
</evidence>
<proteinExistence type="inferred from homology"/>
<dbReference type="InterPro" id="IPR008271">
    <property type="entry name" value="Ser/Thr_kinase_AS"/>
</dbReference>
<dbReference type="InterPro" id="IPR011992">
    <property type="entry name" value="EF-hand-dom_pair"/>
</dbReference>
<evidence type="ECO:0000256" key="8">
    <source>
        <dbReference type="ARBA" id="ARBA00024334"/>
    </source>
</evidence>
<name>A0A9W7ECH8_9STRA</name>
<evidence type="ECO:0008006" key="14">
    <source>
        <dbReference type="Google" id="ProtNLM"/>
    </source>
</evidence>
<dbReference type="SMART" id="SM00220">
    <property type="entry name" value="S_TKc"/>
    <property type="match status" value="1"/>
</dbReference>
<dbReference type="OrthoDB" id="189272at2759"/>
<dbReference type="Pfam" id="PF13499">
    <property type="entry name" value="EF-hand_7"/>
    <property type="match status" value="1"/>
</dbReference>
<dbReference type="PROSITE" id="PS00018">
    <property type="entry name" value="EF_HAND_1"/>
    <property type="match status" value="1"/>
</dbReference>
<feature type="region of interest" description="Disordered" evidence="9">
    <location>
        <begin position="85"/>
        <end position="119"/>
    </location>
</feature>
<dbReference type="Proteomes" id="UP001165122">
    <property type="component" value="Unassembled WGS sequence"/>
</dbReference>
<accession>A0A9W7ECH8</accession>
<keyword evidence="3" id="KW-0808">Transferase</keyword>
<comment type="similarity">
    <text evidence="8">Belongs to the protein kinase superfamily. Ser/Thr protein kinase family. CDPK subfamily.</text>
</comment>
<dbReference type="GO" id="GO:0004674">
    <property type="term" value="F:protein serine/threonine kinase activity"/>
    <property type="evidence" value="ECO:0007669"/>
    <property type="project" value="UniProtKB-KW"/>
</dbReference>
<comment type="cofactor">
    <cofactor evidence="1">
        <name>Mg(2+)</name>
        <dbReference type="ChEBI" id="CHEBI:18420"/>
    </cofactor>
</comment>
<evidence type="ECO:0000256" key="1">
    <source>
        <dbReference type="ARBA" id="ARBA00001946"/>
    </source>
</evidence>
<dbReference type="PROSITE" id="PS50011">
    <property type="entry name" value="PROTEIN_KINASE_DOM"/>
    <property type="match status" value="1"/>
</dbReference>
<evidence type="ECO:0000256" key="3">
    <source>
        <dbReference type="ARBA" id="ARBA00022679"/>
    </source>
</evidence>
<dbReference type="PROSITE" id="PS50222">
    <property type="entry name" value="EF_HAND_2"/>
    <property type="match status" value="3"/>
</dbReference>
<evidence type="ECO:0000256" key="4">
    <source>
        <dbReference type="ARBA" id="ARBA00022741"/>
    </source>
</evidence>
<reference evidence="13" key="1">
    <citation type="journal article" date="2023" name="Commun. Biol.">
        <title>Genome analysis of Parmales, the sister group of diatoms, reveals the evolutionary specialization of diatoms from phago-mixotrophs to photoautotrophs.</title>
        <authorList>
            <person name="Ban H."/>
            <person name="Sato S."/>
            <person name="Yoshikawa S."/>
            <person name="Yamada K."/>
            <person name="Nakamura Y."/>
            <person name="Ichinomiya M."/>
            <person name="Sato N."/>
            <person name="Blanc-Mathieu R."/>
            <person name="Endo H."/>
            <person name="Kuwata A."/>
            <person name="Ogata H."/>
        </authorList>
    </citation>
    <scope>NUCLEOTIDE SEQUENCE [LARGE SCALE GENOMIC DNA]</scope>
    <source>
        <strain evidence="13">NIES 3700</strain>
    </source>
</reference>
<dbReference type="InterPro" id="IPR018247">
    <property type="entry name" value="EF_Hand_1_Ca_BS"/>
</dbReference>
<evidence type="ECO:0000256" key="7">
    <source>
        <dbReference type="ARBA" id="ARBA00022840"/>
    </source>
</evidence>
<feature type="compositionally biased region" description="Pro residues" evidence="9">
    <location>
        <begin position="94"/>
        <end position="110"/>
    </location>
</feature>
<keyword evidence="4" id="KW-0547">Nucleotide-binding</keyword>
<dbReference type="Gene3D" id="1.10.238.10">
    <property type="entry name" value="EF-hand"/>
    <property type="match status" value="2"/>
</dbReference>
<dbReference type="AlphaFoldDB" id="A0A9W7ECH8"/>
<dbReference type="SUPFAM" id="SSF56112">
    <property type="entry name" value="Protein kinase-like (PK-like)"/>
    <property type="match status" value="1"/>
</dbReference>
<dbReference type="PANTHER" id="PTHR24349">
    <property type="entry name" value="SERINE/THREONINE-PROTEIN KINASE"/>
    <property type="match status" value="1"/>
</dbReference>
<dbReference type="EMBL" id="BRXW01000680">
    <property type="protein sequence ID" value="GMH73683.1"/>
    <property type="molecule type" value="Genomic_DNA"/>
</dbReference>
<organism evidence="12 13">
    <name type="scientific">Triparma laevis f. longispina</name>
    <dbReference type="NCBI Taxonomy" id="1714387"/>
    <lineage>
        <taxon>Eukaryota</taxon>
        <taxon>Sar</taxon>
        <taxon>Stramenopiles</taxon>
        <taxon>Ochrophyta</taxon>
        <taxon>Bolidophyceae</taxon>
        <taxon>Parmales</taxon>
        <taxon>Triparmaceae</taxon>
        <taxon>Triparma</taxon>
    </lineage>
</organism>
<feature type="domain" description="EF-hand" evidence="11">
    <location>
        <begin position="410"/>
        <end position="445"/>
    </location>
</feature>
<keyword evidence="7" id="KW-0067">ATP-binding</keyword>
<feature type="region of interest" description="Disordered" evidence="9">
    <location>
        <begin position="1"/>
        <end position="30"/>
    </location>
</feature>